<dbReference type="InterPro" id="IPR009081">
    <property type="entry name" value="PP-bd_ACP"/>
</dbReference>
<dbReference type="Pfam" id="PF00550">
    <property type="entry name" value="PP-binding"/>
    <property type="match status" value="1"/>
</dbReference>
<dbReference type="GO" id="GO:0000036">
    <property type="term" value="F:acyl carrier activity"/>
    <property type="evidence" value="ECO:0007669"/>
    <property type="project" value="TreeGrafter"/>
</dbReference>
<dbReference type="PANTHER" id="PTHR20863:SF76">
    <property type="entry name" value="CARRIER DOMAIN-CONTAINING PROTEIN"/>
    <property type="match status" value="1"/>
</dbReference>
<dbReference type="HAMAP" id="MF_01217">
    <property type="entry name" value="Acyl_carrier"/>
    <property type="match status" value="1"/>
</dbReference>
<proteinExistence type="inferred from homology"/>
<protein>
    <submittedName>
        <fullName evidence="4">Acyl carrier protein</fullName>
    </submittedName>
</protein>
<organism evidence="4">
    <name type="scientific">mine drainage metagenome</name>
    <dbReference type="NCBI Taxonomy" id="410659"/>
    <lineage>
        <taxon>unclassified sequences</taxon>
        <taxon>metagenomes</taxon>
        <taxon>ecological metagenomes</taxon>
    </lineage>
</organism>
<sequence>MDTFETLREIIATKFDKPREEITLQATFESLAIDSLDTFDIIFEAEEKFSIKVPNEEVDIKTVQDVVNLIDRLRTEQAK</sequence>
<accession>A0A1J5QE61</accession>
<dbReference type="PANTHER" id="PTHR20863">
    <property type="entry name" value="ACYL CARRIER PROTEIN"/>
    <property type="match status" value="1"/>
</dbReference>
<dbReference type="InterPro" id="IPR036736">
    <property type="entry name" value="ACP-like_sf"/>
</dbReference>
<dbReference type="SUPFAM" id="SSF47336">
    <property type="entry name" value="ACP-like"/>
    <property type="match status" value="1"/>
</dbReference>
<evidence type="ECO:0000259" key="3">
    <source>
        <dbReference type="PROSITE" id="PS50075"/>
    </source>
</evidence>
<dbReference type="EMBL" id="MLJW01000872">
    <property type="protein sequence ID" value="OIQ81854.1"/>
    <property type="molecule type" value="Genomic_DNA"/>
</dbReference>
<reference evidence="4" key="1">
    <citation type="submission" date="2016-10" db="EMBL/GenBank/DDBJ databases">
        <title>Sequence of Gallionella enrichment culture.</title>
        <authorList>
            <person name="Poehlein A."/>
            <person name="Muehling M."/>
            <person name="Daniel R."/>
        </authorList>
    </citation>
    <scope>NUCLEOTIDE SEQUENCE</scope>
</reference>
<keyword evidence="2" id="KW-0597">Phosphoprotein</keyword>
<evidence type="ECO:0000313" key="4">
    <source>
        <dbReference type="EMBL" id="OIQ81854.1"/>
    </source>
</evidence>
<feature type="domain" description="Carrier" evidence="3">
    <location>
        <begin position="1"/>
        <end position="77"/>
    </location>
</feature>
<keyword evidence="1" id="KW-0596">Phosphopantetheine</keyword>
<dbReference type="GO" id="GO:0000035">
    <property type="term" value="F:acyl binding"/>
    <property type="evidence" value="ECO:0007669"/>
    <property type="project" value="TreeGrafter"/>
</dbReference>
<dbReference type="InterPro" id="IPR003231">
    <property type="entry name" value="ACP"/>
</dbReference>
<gene>
    <name evidence="4" type="primary">acpP_31</name>
    <name evidence="4" type="ORF">GALL_363670</name>
</gene>
<dbReference type="Gene3D" id="1.10.1200.10">
    <property type="entry name" value="ACP-like"/>
    <property type="match status" value="1"/>
</dbReference>
<evidence type="ECO:0000256" key="1">
    <source>
        <dbReference type="ARBA" id="ARBA00022450"/>
    </source>
</evidence>
<name>A0A1J5QE61_9ZZZZ</name>
<evidence type="ECO:0000256" key="2">
    <source>
        <dbReference type="ARBA" id="ARBA00022553"/>
    </source>
</evidence>
<dbReference type="PROSITE" id="PS50075">
    <property type="entry name" value="CARRIER"/>
    <property type="match status" value="1"/>
</dbReference>
<dbReference type="AlphaFoldDB" id="A0A1J5QE61"/>
<comment type="caution">
    <text evidence="4">The sequence shown here is derived from an EMBL/GenBank/DDBJ whole genome shotgun (WGS) entry which is preliminary data.</text>
</comment>